<reference evidence="2" key="1">
    <citation type="submission" date="2024-06" db="UniProtKB">
        <authorList>
            <consortium name="RefSeq"/>
        </authorList>
    </citation>
    <scope>NUCLEOTIDE SEQUENCE [LARGE SCALE GENOMIC DNA]</scope>
    <source>
        <strain evidence="2">MV2-25</strain>
    </source>
</reference>
<feature type="region of interest" description="Disordered" evidence="1">
    <location>
        <begin position="237"/>
        <end position="267"/>
    </location>
</feature>
<feature type="compositionally biased region" description="Basic and acidic residues" evidence="1">
    <location>
        <begin position="80"/>
        <end position="92"/>
    </location>
</feature>
<organism evidence="2 3">
    <name type="scientific">Drosophila pseudoobscura pseudoobscura</name>
    <name type="common">Fruit fly</name>
    <dbReference type="NCBI Taxonomy" id="46245"/>
    <lineage>
        <taxon>Eukaryota</taxon>
        <taxon>Metazoa</taxon>
        <taxon>Ecdysozoa</taxon>
        <taxon>Arthropoda</taxon>
        <taxon>Hexapoda</taxon>
        <taxon>Insecta</taxon>
        <taxon>Pterygota</taxon>
        <taxon>Neoptera</taxon>
        <taxon>Endopterygota</taxon>
        <taxon>Diptera</taxon>
        <taxon>Brachycera</taxon>
        <taxon>Muscomorpha</taxon>
        <taxon>Ephydroidea</taxon>
        <taxon>Drosophilidae</taxon>
        <taxon>Drosophila</taxon>
        <taxon>Sophophora</taxon>
    </lineage>
</organism>
<sequence length="267" mass="29087">MNIRWIASRRKDELQSLAKEFGLGETGTVEDLRNRITAFIARPGHPEAVQARLDELATHFGNIPSPRDHRSPATSPGPESRTKIEDSKEGPKLRLIVPELPSTSQGSTHGYRESATETPAAQDEQPRRNAQGPLQGIRPEASSRNHEPGPTTTGPVATPSHQTTTDGEQPRLPQGHWVSRPGGGEISYSLLADKLRKWGVTFDGHADPLAFIERLEERVESYGGSPEQLPRAISGLLTDTSSGWKTPYEVGNRSPRNPSGITLSSCV</sequence>
<dbReference type="InParanoid" id="A0A6I8VTU6"/>
<evidence type="ECO:0008006" key="4">
    <source>
        <dbReference type="Google" id="ProtNLM"/>
    </source>
</evidence>
<feature type="compositionally biased region" description="Polar residues" evidence="1">
    <location>
        <begin position="254"/>
        <end position="267"/>
    </location>
</feature>
<proteinExistence type="predicted"/>
<accession>A0A6I8VTU6</accession>
<feature type="region of interest" description="Disordered" evidence="1">
    <location>
        <begin position="60"/>
        <end position="183"/>
    </location>
</feature>
<name>A0A6I8VTU6_DROPS</name>
<reference evidence="3" key="2">
    <citation type="submission" date="2025-08" db="UniProtKB">
        <authorList>
            <consortium name="RefSeq"/>
        </authorList>
    </citation>
    <scope>IDENTIFICATION</scope>
    <source>
        <strain evidence="3">MV-25-SWS-2005</strain>
        <tissue evidence="3">Whole body</tissue>
    </source>
</reference>
<evidence type="ECO:0000313" key="2">
    <source>
        <dbReference type="Proteomes" id="UP000001819"/>
    </source>
</evidence>
<protein>
    <recommendedName>
        <fullName evidence="4">SAP domain-containing protein</fullName>
    </recommendedName>
</protein>
<gene>
    <name evidence="3" type="primary">LOC117183721</name>
</gene>
<dbReference type="RefSeq" id="XP_033234501.1">
    <property type="nucleotide sequence ID" value="XM_033378610.1"/>
</dbReference>
<evidence type="ECO:0000256" key="1">
    <source>
        <dbReference type="SAM" id="MobiDB-lite"/>
    </source>
</evidence>
<dbReference type="KEGG" id="dpo:117183721"/>
<dbReference type="AlphaFoldDB" id="A0A6I8VTU6"/>
<evidence type="ECO:0000313" key="3">
    <source>
        <dbReference type="RefSeq" id="XP_033234501.1"/>
    </source>
</evidence>
<feature type="compositionally biased region" description="Low complexity" evidence="1">
    <location>
        <begin position="148"/>
        <end position="159"/>
    </location>
</feature>
<keyword evidence="2" id="KW-1185">Reference proteome</keyword>
<dbReference type="Proteomes" id="UP000001819">
    <property type="component" value="Chromosome 3"/>
</dbReference>